<dbReference type="Gene3D" id="3.20.20.30">
    <property type="entry name" value="Luciferase-like domain"/>
    <property type="match status" value="1"/>
</dbReference>
<reference evidence="6 7" key="1">
    <citation type="journal article" date="2019" name="Int. J. Syst. Evol. Microbiol.">
        <title>The Global Catalogue of Microorganisms (GCM) 10K type strain sequencing project: providing services to taxonomists for standard genome sequencing and annotation.</title>
        <authorList>
            <consortium name="The Broad Institute Genomics Platform"/>
            <consortium name="The Broad Institute Genome Sequencing Center for Infectious Disease"/>
            <person name="Wu L."/>
            <person name="Ma J."/>
        </authorList>
    </citation>
    <scope>NUCLEOTIDE SEQUENCE [LARGE SCALE GENOMIC DNA]</scope>
    <source>
        <strain evidence="6 7">JCM 10671</strain>
    </source>
</reference>
<dbReference type="PANTHER" id="PTHR42847:SF4">
    <property type="entry name" value="ALKANESULFONATE MONOOXYGENASE-RELATED"/>
    <property type="match status" value="1"/>
</dbReference>
<dbReference type="InterPro" id="IPR050172">
    <property type="entry name" value="SsuD_RutA_monooxygenase"/>
</dbReference>
<evidence type="ECO:0000256" key="1">
    <source>
        <dbReference type="ARBA" id="ARBA00022630"/>
    </source>
</evidence>
<evidence type="ECO:0000256" key="3">
    <source>
        <dbReference type="ARBA" id="ARBA00023002"/>
    </source>
</evidence>
<comment type="caution">
    <text evidence="6">The sequence shown here is derived from an EMBL/GenBank/DDBJ whole genome shotgun (WGS) entry which is preliminary data.</text>
</comment>
<dbReference type="RefSeq" id="WP_344605899.1">
    <property type="nucleotide sequence ID" value="NZ_BAAAHE010000023.1"/>
</dbReference>
<evidence type="ECO:0000313" key="6">
    <source>
        <dbReference type="EMBL" id="GAA0623913.1"/>
    </source>
</evidence>
<evidence type="ECO:0000256" key="4">
    <source>
        <dbReference type="ARBA" id="ARBA00023033"/>
    </source>
</evidence>
<evidence type="ECO:0000256" key="2">
    <source>
        <dbReference type="ARBA" id="ARBA00022643"/>
    </source>
</evidence>
<keyword evidence="1" id="KW-0285">Flavoprotein</keyword>
<dbReference type="Pfam" id="PF00296">
    <property type="entry name" value="Bac_luciferase"/>
    <property type="match status" value="1"/>
</dbReference>
<keyword evidence="2" id="KW-0288">FMN</keyword>
<feature type="domain" description="Luciferase-like" evidence="5">
    <location>
        <begin position="4"/>
        <end position="236"/>
    </location>
</feature>
<proteinExistence type="predicted"/>
<evidence type="ECO:0000259" key="5">
    <source>
        <dbReference type="Pfam" id="PF00296"/>
    </source>
</evidence>
<keyword evidence="7" id="KW-1185">Reference proteome</keyword>
<evidence type="ECO:0000313" key="7">
    <source>
        <dbReference type="Proteomes" id="UP001500957"/>
    </source>
</evidence>
<dbReference type="SUPFAM" id="SSF51679">
    <property type="entry name" value="Bacterial luciferase-like"/>
    <property type="match status" value="1"/>
</dbReference>
<dbReference type="PANTHER" id="PTHR42847">
    <property type="entry name" value="ALKANESULFONATE MONOOXYGENASE"/>
    <property type="match status" value="1"/>
</dbReference>
<sequence>MRNSGPDSLQMVQRLPAAAEDWGYSSVWFTDHSVWSRGMAELPYHGALWDDVLSCLAFCAATTRTITIGPGVLVLALRDPVLTARALTTVDRLSGGRLAVGIGVGYLQDEYAVVGRGALFKDRGAATDEAIDLIKRCWTGGEFSWPGAHYGFDAPITFEPTPVQRPHPPLYVGGHSPAALRRAARHADAWYPAVIEPAEVVRLGAELDQRAGRRIPRVVRLVVPPDIDVAARVAEYEDAGCDEVVVEFLTDSFDQTWDLAGQLAADRLTGSVV</sequence>
<organism evidence="6 7">
    <name type="scientific">Sporichthya brevicatena</name>
    <dbReference type="NCBI Taxonomy" id="171442"/>
    <lineage>
        <taxon>Bacteria</taxon>
        <taxon>Bacillati</taxon>
        <taxon>Actinomycetota</taxon>
        <taxon>Actinomycetes</taxon>
        <taxon>Sporichthyales</taxon>
        <taxon>Sporichthyaceae</taxon>
        <taxon>Sporichthya</taxon>
    </lineage>
</organism>
<dbReference type="InterPro" id="IPR019921">
    <property type="entry name" value="Lucif-like_OxRdtase_Rv2161c"/>
</dbReference>
<dbReference type="NCBIfam" id="TIGR03619">
    <property type="entry name" value="F420_Rv2161c"/>
    <property type="match status" value="1"/>
</dbReference>
<name>A0ABN1GYW2_9ACTN</name>
<keyword evidence="3" id="KW-0560">Oxidoreductase</keyword>
<dbReference type="InterPro" id="IPR011251">
    <property type="entry name" value="Luciferase-like_dom"/>
</dbReference>
<dbReference type="EMBL" id="BAAAHE010000023">
    <property type="protein sequence ID" value="GAA0623913.1"/>
    <property type="molecule type" value="Genomic_DNA"/>
</dbReference>
<keyword evidence="4" id="KW-0503">Monooxygenase</keyword>
<dbReference type="Proteomes" id="UP001500957">
    <property type="component" value="Unassembled WGS sequence"/>
</dbReference>
<gene>
    <name evidence="6" type="ORF">GCM10009547_28780</name>
</gene>
<dbReference type="InterPro" id="IPR036661">
    <property type="entry name" value="Luciferase-like_sf"/>
</dbReference>
<accession>A0ABN1GYW2</accession>
<protein>
    <recommendedName>
        <fullName evidence="5">Luciferase-like domain-containing protein</fullName>
    </recommendedName>
</protein>